<dbReference type="Proteomes" id="UP001338125">
    <property type="component" value="Unassembled WGS sequence"/>
</dbReference>
<evidence type="ECO:0000313" key="2">
    <source>
        <dbReference type="EMBL" id="KAK5990329.1"/>
    </source>
</evidence>
<organism evidence="2 3">
    <name type="scientific">Cladobotryum mycophilum</name>
    <dbReference type="NCBI Taxonomy" id="491253"/>
    <lineage>
        <taxon>Eukaryota</taxon>
        <taxon>Fungi</taxon>
        <taxon>Dikarya</taxon>
        <taxon>Ascomycota</taxon>
        <taxon>Pezizomycotina</taxon>
        <taxon>Sordariomycetes</taxon>
        <taxon>Hypocreomycetidae</taxon>
        <taxon>Hypocreales</taxon>
        <taxon>Hypocreaceae</taxon>
        <taxon>Cladobotryum</taxon>
    </lineage>
</organism>
<proteinExistence type="predicted"/>
<protein>
    <recommendedName>
        <fullName evidence="4">Protein kinase domain-containing protein</fullName>
    </recommendedName>
</protein>
<evidence type="ECO:0000313" key="3">
    <source>
        <dbReference type="Proteomes" id="UP001338125"/>
    </source>
</evidence>
<keyword evidence="3" id="KW-1185">Reference proteome</keyword>
<feature type="region of interest" description="Disordered" evidence="1">
    <location>
        <begin position="36"/>
        <end position="56"/>
    </location>
</feature>
<accession>A0ABR0SDV6</accession>
<comment type="caution">
    <text evidence="2">The sequence shown here is derived from an EMBL/GenBank/DDBJ whole genome shotgun (WGS) entry which is preliminary data.</text>
</comment>
<dbReference type="InterPro" id="IPR011009">
    <property type="entry name" value="Kinase-like_dom_sf"/>
</dbReference>
<gene>
    <name evidence="2" type="ORF">PT974_08596</name>
</gene>
<name>A0ABR0SDV6_9HYPO</name>
<feature type="compositionally biased region" description="Basic and acidic residues" evidence="1">
    <location>
        <begin position="1"/>
        <end position="11"/>
    </location>
</feature>
<dbReference type="EMBL" id="JAVFKD010000014">
    <property type="protein sequence ID" value="KAK5990329.1"/>
    <property type="molecule type" value="Genomic_DNA"/>
</dbReference>
<feature type="region of interest" description="Disordered" evidence="1">
    <location>
        <begin position="1"/>
        <end position="24"/>
    </location>
</feature>
<evidence type="ECO:0000256" key="1">
    <source>
        <dbReference type="SAM" id="MobiDB-lite"/>
    </source>
</evidence>
<sequence>MLANRGPDRPRWKPLPDPQRLQNPYQKNTVLFINRHIPPRHSAQTTRKKHGAQEPVSRTNQIVHALKVVDILRYGLGSQILRCQLGEDTSQEYVAKVYDPLYYQYGPDRPDDVTWRAEHDYSREAAAYEELDAKGVAGAFTPKYFGSWTFDMPLVVEPYVARPVRMILLGWIEGGVTMKSLVETNRVKNIPPNQRLEILAKAMEVECGILFHGVNQRDFAPRNIILAGPDVENEMPDIYLFNFNASTVFSRPNFRYPKPITSRAFCPRYRYWGQCPAEFVDWVPKPHRTRRPAFLGWLKTRWLALDESTGTLGTTTRPLKDFDEPVEFCPPEWDTD</sequence>
<evidence type="ECO:0008006" key="4">
    <source>
        <dbReference type="Google" id="ProtNLM"/>
    </source>
</evidence>
<dbReference type="SUPFAM" id="SSF56112">
    <property type="entry name" value="Protein kinase-like (PK-like)"/>
    <property type="match status" value="1"/>
</dbReference>
<reference evidence="2 3" key="1">
    <citation type="submission" date="2024-01" db="EMBL/GenBank/DDBJ databases">
        <title>Complete genome of Cladobotryum mycophilum ATHUM6906.</title>
        <authorList>
            <person name="Christinaki A.C."/>
            <person name="Myridakis A.I."/>
            <person name="Kouvelis V.N."/>
        </authorList>
    </citation>
    <scope>NUCLEOTIDE SEQUENCE [LARGE SCALE GENOMIC DNA]</scope>
    <source>
        <strain evidence="2 3">ATHUM6906</strain>
    </source>
</reference>